<organism evidence="1 2">
    <name type="scientific">Stephania yunnanensis</name>
    <dbReference type="NCBI Taxonomy" id="152371"/>
    <lineage>
        <taxon>Eukaryota</taxon>
        <taxon>Viridiplantae</taxon>
        <taxon>Streptophyta</taxon>
        <taxon>Embryophyta</taxon>
        <taxon>Tracheophyta</taxon>
        <taxon>Spermatophyta</taxon>
        <taxon>Magnoliopsida</taxon>
        <taxon>Ranunculales</taxon>
        <taxon>Menispermaceae</taxon>
        <taxon>Menispermoideae</taxon>
        <taxon>Cissampelideae</taxon>
        <taxon>Stephania</taxon>
    </lineage>
</organism>
<dbReference type="Proteomes" id="UP001420932">
    <property type="component" value="Unassembled WGS sequence"/>
</dbReference>
<dbReference type="EMBL" id="JBBNAF010000002">
    <property type="protein sequence ID" value="KAK9163245.1"/>
    <property type="molecule type" value="Genomic_DNA"/>
</dbReference>
<keyword evidence="2" id="KW-1185">Reference proteome</keyword>
<gene>
    <name evidence="1" type="ORF">Syun_004147</name>
</gene>
<accession>A0AAP0L513</accession>
<proteinExistence type="predicted"/>
<reference evidence="1 2" key="1">
    <citation type="submission" date="2024-01" db="EMBL/GenBank/DDBJ databases">
        <title>Genome assemblies of Stephania.</title>
        <authorList>
            <person name="Yang L."/>
        </authorList>
    </citation>
    <scope>NUCLEOTIDE SEQUENCE [LARGE SCALE GENOMIC DNA]</scope>
    <source>
        <strain evidence="1">YNDBR</strain>
        <tissue evidence="1">Leaf</tissue>
    </source>
</reference>
<evidence type="ECO:0000313" key="1">
    <source>
        <dbReference type="EMBL" id="KAK9163245.1"/>
    </source>
</evidence>
<dbReference type="AlphaFoldDB" id="A0AAP0L513"/>
<sequence>MGKRDESRHLKTSLPPSADLHVIFDCSLLLHYMCKTPIPNPPHTHTHTHISASPS</sequence>
<name>A0AAP0L513_9MAGN</name>
<evidence type="ECO:0000313" key="2">
    <source>
        <dbReference type="Proteomes" id="UP001420932"/>
    </source>
</evidence>
<comment type="caution">
    <text evidence="1">The sequence shown here is derived from an EMBL/GenBank/DDBJ whole genome shotgun (WGS) entry which is preliminary data.</text>
</comment>
<protein>
    <submittedName>
        <fullName evidence="1">Uncharacterized protein</fullName>
    </submittedName>
</protein>